<keyword evidence="3" id="KW-1185">Reference proteome</keyword>
<gene>
    <name evidence="2" type="ORF">JJB97_04725</name>
</gene>
<name>A0A8K0XWU7_9ENTR</name>
<dbReference type="Gene3D" id="2.60.40.1090">
    <property type="entry name" value="Fimbrial-type adhesion domain"/>
    <property type="match status" value="1"/>
</dbReference>
<dbReference type="AlphaFoldDB" id="A0A8K0XWU7"/>
<dbReference type="InterPro" id="IPR036937">
    <property type="entry name" value="Adhesion_dom_fimbrial_sf"/>
</dbReference>
<dbReference type="InterPro" id="IPR008966">
    <property type="entry name" value="Adhesion_dom_sf"/>
</dbReference>
<dbReference type="GO" id="GO:0009289">
    <property type="term" value="C:pilus"/>
    <property type="evidence" value="ECO:0007669"/>
    <property type="project" value="InterPro"/>
</dbReference>
<dbReference type="SUPFAM" id="SSF49401">
    <property type="entry name" value="Bacterial adhesins"/>
    <property type="match status" value="1"/>
</dbReference>
<dbReference type="InterPro" id="IPR050263">
    <property type="entry name" value="Bact_Fimbrial_Adh_Pro"/>
</dbReference>
<dbReference type="Pfam" id="PF00419">
    <property type="entry name" value="Fimbrial"/>
    <property type="match status" value="1"/>
</dbReference>
<protein>
    <submittedName>
        <fullName evidence="2">Fimbrial protein</fullName>
    </submittedName>
</protein>
<evidence type="ECO:0000313" key="3">
    <source>
        <dbReference type="Proteomes" id="UP000659047"/>
    </source>
</evidence>
<dbReference type="InterPro" id="IPR000259">
    <property type="entry name" value="Adhesion_dom_fimbrial"/>
</dbReference>
<feature type="domain" description="Fimbrial-type adhesion" evidence="1">
    <location>
        <begin position="17"/>
        <end position="166"/>
    </location>
</feature>
<evidence type="ECO:0000259" key="1">
    <source>
        <dbReference type="Pfam" id="PF00419"/>
    </source>
</evidence>
<comment type="caution">
    <text evidence="2">The sequence shown here is derived from an EMBL/GenBank/DDBJ whole genome shotgun (WGS) entry which is preliminary data.</text>
</comment>
<dbReference type="PANTHER" id="PTHR33420">
    <property type="entry name" value="FIMBRIAL SUBUNIT ELFA-RELATED"/>
    <property type="match status" value="1"/>
</dbReference>
<dbReference type="Proteomes" id="UP000659047">
    <property type="component" value="Unassembled WGS sequence"/>
</dbReference>
<proteinExistence type="predicted"/>
<accession>A0A8K0XWU7</accession>
<dbReference type="GO" id="GO:0043709">
    <property type="term" value="P:cell adhesion involved in single-species biofilm formation"/>
    <property type="evidence" value="ECO:0007669"/>
    <property type="project" value="TreeGrafter"/>
</dbReference>
<organism evidence="2 3">
    <name type="scientific">Tenebrionibacter intestinalis</name>
    <dbReference type="NCBI Taxonomy" id="2799638"/>
    <lineage>
        <taxon>Bacteria</taxon>
        <taxon>Pseudomonadati</taxon>
        <taxon>Pseudomonadota</taxon>
        <taxon>Gammaproteobacteria</taxon>
        <taxon>Enterobacterales</taxon>
        <taxon>Enterobacteriaceae</taxon>
        <taxon>Tenebrionibacter/Tenebrionicola group</taxon>
        <taxon>Tenebrionibacter</taxon>
    </lineage>
</organism>
<dbReference type="PANTHER" id="PTHR33420:SF9">
    <property type="entry name" value="MINOR FIMBRIAL SUBUNIT"/>
    <property type="match status" value="1"/>
</dbReference>
<evidence type="ECO:0000313" key="2">
    <source>
        <dbReference type="EMBL" id="MBK4714647.1"/>
    </source>
</evidence>
<reference evidence="2" key="1">
    <citation type="submission" date="2021-01" db="EMBL/GenBank/DDBJ databases">
        <title>Intestinitalea alba gen. nov., sp. nov., a novel genus of the family Enterobacteriaceae, isolated from the gut of the plastic-eating mealworm Tenebrio molitor L.</title>
        <authorList>
            <person name="Yang Y."/>
        </authorList>
    </citation>
    <scope>NUCLEOTIDE SEQUENCE</scope>
    <source>
        <strain evidence="2">BIT-L3</strain>
    </source>
</reference>
<sequence>MLLLLTRSASLQAKDNIHFHGALTAQPCSIPADGVNVTLVFSDVINRDLYKNLRTPGKALALHLQNCDSSVARQVSVTLSGNEDSQLPGLLALSASSQAHGIAIGLEKPDGQNIPFNQPGASRLLTDGDNTLTLQAYIQAEPPAVAQKNIIPGTFSAVATVNFSYQ</sequence>
<dbReference type="EMBL" id="JAEPBH010000008">
    <property type="protein sequence ID" value="MBK4714647.1"/>
    <property type="molecule type" value="Genomic_DNA"/>
</dbReference>